<feature type="domain" description="Radical SAM core" evidence="14">
    <location>
        <begin position="153"/>
        <end position="385"/>
    </location>
</feature>
<dbReference type="InterPro" id="IPR007197">
    <property type="entry name" value="rSAM"/>
</dbReference>
<dbReference type="NCBIfam" id="TIGR01578">
    <property type="entry name" value="MiaB-like-B"/>
    <property type="match status" value="1"/>
</dbReference>
<dbReference type="InterPro" id="IPR006638">
    <property type="entry name" value="Elp3/MiaA/NifB-like_rSAM"/>
</dbReference>
<evidence type="ECO:0000313" key="16">
    <source>
        <dbReference type="Proteomes" id="UP000019483"/>
    </source>
</evidence>
<dbReference type="PANTHER" id="PTHR11918:SF45">
    <property type="entry name" value="THREONYLCARBAMOYLADENOSINE TRNA METHYLTHIOTRANSFERASE"/>
    <property type="match status" value="1"/>
</dbReference>
<keyword evidence="4 11" id="KW-0808">Transferase</keyword>
<dbReference type="InterPro" id="IPR002792">
    <property type="entry name" value="TRAM_dom"/>
</dbReference>
<dbReference type="SMART" id="SM00729">
    <property type="entry name" value="Elp3"/>
    <property type="match status" value="1"/>
</dbReference>
<evidence type="ECO:0000256" key="7">
    <source>
        <dbReference type="ARBA" id="ARBA00022723"/>
    </source>
</evidence>
<dbReference type="GO" id="GO:0051539">
    <property type="term" value="F:4 iron, 4 sulfur cluster binding"/>
    <property type="evidence" value="ECO:0007669"/>
    <property type="project" value="UniProtKB-UniRule"/>
</dbReference>
<keyword evidence="9 11" id="KW-0411">Iron-sulfur</keyword>
<evidence type="ECO:0000256" key="4">
    <source>
        <dbReference type="ARBA" id="ARBA00022679"/>
    </source>
</evidence>
<dbReference type="GO" id="GO:0035598">
    <property type="term" value="F:tRNA (N(6)-L-threonylcarbamoyladenosine(37)-C(2))-methylthiotransferase activity"/>
    <property type="evidence" value="ECO:0007669"/>
    <property type="project" value="UniProtKB-UniRule"/>
</dbReference>
<comment type="function">
    <text evidence="1 11">Catalyzes the methylthiolation of N6-threonylcarbamoyladenosine (t(6)A), leading to the formation of 2-methylthio-N6-threonylcarbamoyladenosine (ms(2)t(6)A) at position 37 in tRNAs that read codons beginning with adenine.</text>
</comment>
<dbReference type="Pfam" id="PF00919">
    <property type="entry name" value="UPF0004"/>
    <property type="match status" value="1"/>
</dbReference>
<protein>
    <recommendedName>
        <fullName evidence="11">tRNA-t(6)A37 methylthiotransferase</fullName>
        <ecNumber evidence="11">2.8.4.5</ecNumber>
    </recommendedName>
</protein>
<dbReference type="InterPro" id="IPR006466">
    <property type="entry name" value="MiaB-like_arc_euk"/>
</dbReference>
<comment type="cofactor">
    <cofactor evidence="11">
        <name>[4Fe-4S] cluster</name>
        <dbReference type="ChEBI" id="CHEBI:49883"/>
    </cofactor>
    <text evidence="11">Binds 1 or 2 [4Fe-4S] cluster. One cluster is coordinated with 3 cysteines and an exchangeable S-adenosyl-L-methionine.</text>
</comment>
<evidence type="ECO:0000259" key="12">
    <source>
        <dbReference type="PROSITE" id="PS50926"/>
    </source>
</evidence>
<dbReference type="InterPro" id="IPR058240">
    <property type="entry name" value="rSAM_sf"/>
</dbReference>
<keyword evidence="8 11" id="KW-0408">Iron</keyword>
<dbReference type="InterPro" id="IPR013848">
    <property type="entry name" value="Methylthiotransferase_N"/>
</dbReference>
<keyword evidence="7 11" id="KW-0479">Metal-binding</keyword>
<sequence length="448" mass="50776">MTRKRTLSEWADKVNYLKMKVHISTYGCSASQASAEIMKASVRDGGHELVPENDAEVVVINTCTVKYSTEQKILHKIREFGEKGIAVIVTGCMPEVQLEDIMHQNPDAHILGVNSISRLGHVLNSLSRNELTGGSVKLFLEEPEGFQSVPRIRYNSNIHICQLSQGCNYACAYCIVTIARGNLSSFEPEEIIDDIQRAVDDGCREIWLTSQDNGQYGTDKEVLLPQLLKMICRIPGNYRIRVGMMNPFSVIPILDDLLDAFEDERIYKFLHLPIQSASDDVLKDMNRYHSISETNTIIEAFRERFSDMTIFTDIIAGYPGETDEDFEKTVEWVKEWKPEKVNISRFTPRPHTKAWDMRKIDSRVVVNRSNELHEVCEAVKLATREGMIGKEVEVFLSKPAKQKGMMARTASYKPVVIPECDLQPGITCRVLIYDVTPGYFLGRIVSSN</sequence>
<dbReference type="InterPro" id="IPR023404">
    <property type="entry name" value="rSAM_horseshoe"/>
</dbReference>
<evidence type="ECO:0000256" key="8">
    <source>
        <dbReference type="ARBA" id="ARBA00023004"/>
    </source>
</evidence>
<keyword evidence="16" id="KW-1185">Reference proteome</keyword>
<comment type="caution">
    <text evidence="15">The sequence shown here is derived from an EMBL/GenBank/DDBJ whole genome shotgun (WGS) entry which is preliminary data.</text>
</comment>
<evidence type="ECO:0000259" key="14">
    <source>
        <dbReference type="PROSITE" id="PS51918"/>
    </source>
</evidence>
<accession>W9DSM7</accession>
<evidence type="ECO:0000256" key="11">
    <source>
        <dbReference type="RuleBase" id="RU368081"/>
    </source>
</evidence>
<gene>
    <name evidence="15" type="ORF">MettiDRAFT_2078</name>
</gene>
<evidence type="ECO:0000256" key="6">
    <source>
        <dbReference type="ARBA" id="ARBA00022694"/>
    </source>
</evidence>
<proteinExistence type="inferred from homology"/>
<reference evidence="15 16" key="1">
    <citation type="submission" date="2013-08" db="EMBL/GenBank/DDBJ databases">
        <authorList>
            <consortium name="DOE Joint Genome Institute"/>
            <person name="Eisen J."/>
            <person name="Huntemann M."/>
            <person name="Han J."/>
            <person name="Chen A."/>
            <person name="Kyrpides N."/>
            <person name="Mavromatis K."/>
            <person name="Markowitz V."/>
            <person name="Palaniappan K."/>
            <person name="Ivanova N."/>
            <person name="Schaumberg A."/>
            <person name="Pati A."/>
            <person name="Liolios K."/>
            <person name="Nordberg H.P."/>
            <person name="Cantor M.N."/>
            <person name="Hua S.X."/>
            <person name="Woyke T."/>
        </authorList>
    </citation>
    <scope>NUCLEOTIDE SEQUENCE [LARGE SCALE GENOMIC DNA]</scope>
    <source>
        <strain evidence="15 16">DSM 2278</strain>
    </source>
</reference>
<dbReference type="GO" id="GO:0046872">
    <property type="term" value="F:metal ion binding"/>
    <property type="evidence" value="ECO:0007669"/>
    <property type="project" value="UniProtKB-UniRule"/>
</dbReference>
<keyword evidence="3 11" id="KW-0004">4Fe-4S</keyword>
<feature type="domain" description="MTTase N-terminal" evidence="13">
    <location>
        <begin position="19"/>
        <end position="128"/>
    </location>
</feature>
<evidence type="ECO:0000256" key="5">
    <source>
        <dbReference type="ARBA" id="ARBA00022691"/>
    </source>
</evidence>
<evidence type="ECO:0000256" key="3">
    <source>
        <dbReference type="ARBA" id="ARBA00022485"/>
    </source>
</evidence>
<comment type="similarity">
    <text evidence="2 11">Belongs to the methylthiotransferase family. CDKAL1 subfamily.</text>
</comment>
<evidence type="ECO:0000256" key="9">
    <source>
        <dbReference type="ARBA" id="ARBA00023014"/>
    </source>
</evidence>
<dbReference type="PROSITE" id="PS51449">
    <property type="entry name" value="MTTASE_N"/>
    <property type="match status" value="1"/>
</dbReference>
<dbReference type="SFLD" id="SFLDG01082">
    <property type="entry name" value="B12-binding_domain_containing"/>
    <property type="match status" value="1"/>
</dbReference>
<dbReference type="Gene3D" id="3.80.30.20">
    <property type="entry name" value="tm_1862 like domain"/>
    <property type="match status" value="1"/>
</dbReference>
<dbReference type="Pfam" id="PF04055">
    <property type="entry name" value="Radical_SAM"/>
    <property type="match status" value="1"/>
</dbReference>
<dbReference type="AlphaFoldDB" id="W9DSM7"/>
<dbReference type="InterPro" id="IPR038135">
    <property type="entry name" value="Methylthiotransferase_N_sf"/>
</dbReference>
<evidence type="ECO:0000256" key="10">
    <source>
        <dbReference type="ARBA" id="ARBA00051661"/>
    </source>
</evidence>
<dbReference type="SUPFAM" id="SSF102114">
    <property type="entry name" value="Radical SAM enzymes"/>
    <property type="match status" value="1"/>
</dbReference>
<dbReference type="NCBIfam" id="TIGR00089">
    <property type="entry name" value="MiaB/RimO family radical SAM methylthiotransferase"/>
    <property type="match status" value="1"/>
</dbReference>
<dbReference type="CDD" id="cd01335">
    <property type="entry name" value="Radical_SAM"/>
    <property type="match status" value="1"/>
</dbReference>
<dbReference type="Proteomes" id="UP000019483">
    <property type="component" value="Unassembled WGS sequence"/>
</dbReference>
<comment type="catalytic activity">
    <reaction evidence="10 11">
        <text>N(6)-L-threonylcarbamoyladenosine(37) in tRNA + (sulfur carrier)-SH + AH2 + 2 S-adenosyl-L-methionine = 2-methylsulfanyl-N(6)-L-threonylcarbamoyladenosine(37) in tRNA + (sulfur carrier)-H + 5'-deoxyadenosine + L-methionine + A + S-adenosyl-L-homocysteine + 2 H(+)</text>
        <dbReference type="Rhea" id="RHEA:37075"/>
        <dbReference type="Rhea" id="RHEA-COMP:10163"/>
        <dbReference type="Rhea" id="RHEA-COMP:11092"/>
        <dbReference type="Rhea" id="RHEA-COMP:14737"/>
        <dbReference type="Rhea" id="RHEA-COMP:14739"/>
        <dbReference type="ChEBI" id="CHEBI:13193"/>
        <dbReference type="ChEBI" id="CHEBI:15378"/>
        <dbReference type="ChEBI" id="CHEBI:17319"/>
        <dbReference type="ChEBI" id="CHEBI:17499"/>
        <dbReference type="ChEBI" id="CHEBI:29917"/>
        <dbReference type="ChEBI" id="CHEBI:57844"/>
        <dbReference type="ChEBI" id="CHEBI:57856"/>
        <dbReference type="ChEBI" id="CHEBI:59789"/>
        <dbReference type="ChEBI" id="CHEBI:64428"/>
        <dbReference type="ChEBI" id="CHEBI:74418"/>
        <dbReference type="ChEBI" id="CHEBI:74420"/>
        <dbReference type="EC" id="2.8.4.5"/>
    </reaction>
</comment>
<organism evidence="15 16">
    <name type="scientific">Methanolobus tindarius DSM 2278</name>
    <dbReference type="NCBI Taxonomy" id="1090322"/>
    <lineage>
        <taxon>Archaea</taxon>
        <taxon>Methanobacteriati</taxon>
        <taxon>Methanobacteriota</taxon>
        <taxon>Stenosarchaea group</taxon>
        <taxon>Methanomicrobia</taxon>
        <taxon>Methanosarcinales</taxon>
        <taxon>Methanosarcinaceae</taxon>
        <taxon>Methanolobus</taxon>
    </lineage>
</organism>
<dbReference type="PANTHER" id="PTHR11918">
    <property type="entry name" value="RADICAL SAM PROTEINS"/>
    <property type="match status" value="1"/>
</dbReference>
<keyword evidence="6 11" id="KW-0819">tRNA processing</keyword>
<dbReference type="Gene3D" id="3.40.50.12160">
    <property type="entry name" value="Methylthiotransferase, N-terminal domain"/>
    <property type="match status" value="1"/>
</dbReference>
<dbReference type="InterPro" id="IPR005839">
    <property type="entry name" value="Methylthiotransferase"/>
</dbReference>
<evidence type="ECO:0000256" key="2">
    <source>
        <dbReference type="ARBA" id="ARBA00008616"/>
    </source>
</evidence>
<dbReference type="EMBL" id="AZAJ01000001">
    <property type="protein sequence ID" value="ETA68605.1"/>
    <property type="molecule type" value="Genomic_DNA"/>
</dbReference>
<dbReference type="PROSITE" id="PS51918">
    <property type="entry name" value="RADICAL_SAM"/>
    <property type="match status" value="1"/>
</dbReference>
<feature type="domain" description="TRAM" evidence="12">
    <location>
        <begin position="385"/>
        <end position="446"/>
    </location>
</feature>
<dbReference type="EC" id="2.8.4.5" evidence="11"/>
<dbReference type="SFLD" id="SFLDS00029">
    <property type="entry name" value="Radical_SAM"/>
    <property type="match status" value="1"/>
</dbReference>
<dbReference type="PROSITE" id="PS50926">
    <property type="entry name" value="TRAM"/>
    <property type="match status" value="1"/>
</dbReference>
<evidence type="ECO:0000313" key="15">
    <source>
        <dbReference type="EMBL" id="ETA68605.1"/>
    </source>
</evidence>
<name>W9DSM7_METTI</name>
<dbReference type="STRING" id="1090322.MettiDRAFT_2078"/>
<evidence type="ECO:0000259" key="13">
    <source>
        <dbReference type="PROSITE" id="PS51449"/>
    </source>
</evidence>
<dbReference type="FunFam" id="3.80.30.20:FF:000002">
    <property type="entry name" value="threonylcarbamoyladenosine tRNA methylthiotransferase isoform X2"/>
    <property type="match status" value="1"/>
</dbReference>
<keyword evidence="5 11" id="KW-0949">S-adenosyl-L-methionine</keyword>
<evidence type="ECO:0000256" key="1">
    <source>
        <dbReference type="ARBA" id="ARBA00002399"/>
    </source>
</evidence>